<dbReference type="GO" id="GO:2000143">
    <property type="term" value="P:negative regulation of DNA-templated transcription initiation"/>
    <property type="evidence" value="ECO:0007669"/>
    <property type="project" value="TreeGrafter"/>
</dbReference>
<evidence type="ECO:0000313" key="9">
    <source>
        <dbReference type="EMBL" id="AEC01884.1"/>
    </source>
</evidence>
<dbReference type="NCBIfam" id="TIGR00242">
    <property type="entry name" value="division/cell wall cluster transcriptional repressor MraZ"/>
    <property type="match status" value="1"/>
</dbReference>
<dbReference type="GO" id="GO:0003700">
    <property type="term" value="F:DNA-binding transcription factor activity"/>
    <property type="evidence" value="ECO:0007669"/>
    <property type="project" value="UniProtKB-UniRule"/>
</dbReference>
<feature type="domain" description="SpoVT-AbrB" evidence="8">
    <location>
        <begin position="80"/>
        <end position="125"/>
    </location>
</feature>
<dbReference type="RefSeq" id="WP_013739280.1">
    <property type="nucleotide sequence ID" value="NC_015436.1"/>
</dbReference>
<dbReference type="CDD" id="cd16321">
    <property type="entry name" value="MraZ_C"/>
    <property type="match status" value="1"/>
</dbReference>
<evidence type="ECO:0000259" key="8">
    <source>
        <dbReference type="PROSITE" id="PS51740"/>
    </source>
</evidence>
<keyword evidence="10" id="KW-1185">Reference proteome</keyword>
<dbReference type="InterPro" id="IPR038619">
    <property type="entry name" value="MraZ_sf"/>
</dbReference>
<comment type="subcellular location">
    <subcellularLocation>
        <location evidence="7">Cytoplasm</location>
        <location evidence="7">Nucleoid</location>
    </subcellularLocation>
</comment>
<dbReference type="InterPro" id="IPR035644">
    <property type="entry name" value="MraZ_C"/>
</dbReference>
<dbReference type="CDD" id="cd16320">
    <property type="entry name" value="MraZ_N"/>
    <property type="match status" value="1"/>
</dbReference>
<evidence type="ECO:0000256" key="2">
    <source>
        <dbReference type="ARBA" id="ARBA00022490"/>
    </source>
</evidence>
<evidence type="ECO:0000256" key="5">
    <source>
        <dbReference type="ARBA" id="ARBA00023125"/>
    </source>
</evidence>
<dbReference type="PANTHER" id="PTHR34701:SF1">
    <property type="entry name" value="TRANSCRIPTIONAL REGULATOR MRAZ"/>
    <property type="match status" value="1"/>
</dbReference>
<dbReference type="GO" id="GO:0009295">
    <property type="term" value="C:nucleoid"/>
    <property type="evidence" value="ECO:0007669"/>
    <property type="project" value="UniProtKB-SubCell"/>
</dbReference>
<dbReference type="HOGENOM" id="CLU_107907_0_2_12"/>
<evidence type="ECO:0000256" key="6">
    <source>
        <dbReference type="ARBA" id="ARBA00023163"/>
    </source>
</evidence>
<evidence type="ECO:0000313" key="10">
    <source>
        <dbReference type="Proteomes" id="UP000007939"/>
    </source>
</evidence>
<feature type="domain" description="SpoVT-AbrB" evidence="8">
    <location>
        <begin position="6"/>
        <end position="49"/>
    </location>
</feature>
<dbReference type="SUPFAM" id="SSF89447">
    <property type="entry name" value="AbrB/MazE/MraZ-like"/>
    <property type="match status" value="1"/>
</dbReference>
<dbReference type="InterPro" id="IPR020603">
    <property type="entry name" value="MraZ_dom"/>
</dbReference>
<dbReference type="InterPro" id="IPR007159">
    <property type="entry name" value="SpoVT-AbrB_dom"/>
</dbReference>
<dbReference type="PANTHER" id="PTHR34701">
    <property type="entry name" value="TRANSCRIPTIONAL REGULATOR MRAZ"/>
    <property type="match status" value="1"/>
</dbReference>
<name>F4GKX1_PARC1</name>
<dbReference type="Proteomes" id="UP000007939">
    <property type="component" value="Chromosome"/>
</dbReference>
<dbReference type="AlphaFoldDB" id="F4GKX1"/>
<comment type="similarity">
    <text evidence="7">Belongs to the MraZ family.</text>
</comment>
<sequence length="156" mass="17853">MLLTGEYRNTLDEKGRILIPSKLRAAIAGDTLIVTRGVENCLWLLLPEHFESLRRRIMDGPGAMFDNKLRLLQHFIIARAQECEIDKAGRINIPAILRESVQLTVREESVILGVSSYLELWNVKNYEAYFSMSEQDFAAASQALSEDLREDARRKE</sequence>
<reference evidence="9 10" key="2">
    <citation type="journal article" date="2012" name="Stand. Genomic Sci.">
        <title>Complete genome sequence of the termite hindgut bacterium Spirochaeta coccoides type strain (SPN1(T)), reclassification in the genus Sphaerochaeta as Sphaerochaeta coccoides comb. nov. and emendations of the family Spirochaetaceae and the genus Sphaerochaeta.</title>
        <authorList>
            <person name="Abt B."/>
            <person name="Han C."/>
            <person name="Scheuner C."/>
            <person name="Lu M."/>
            <person name="Lapidus A."/>
            <person name="Nolan M."/>
            <person name="Lucas S."/>
            <person name="Hammon N."/>
            <person name="Deshpande S."/>
            <person name="Cheng J.F."/>
            <person name="Tapia R."/>
            <person name="Goodwin L.A."/>
            <person name="Pitluck S."/>
            <person name="Liolios K."/>
            <person name="Pagani I."/>
            <person name="Ivanova N."/>
            <person name="Mavromatis K."/>
            <person name="Mikhailova N."/>
            <person name="Huntemann M."/>
            <person name="Pati A."/>
            <person name="Chen A."/>
            <person name="Palaniappan K."/>
            <person name="Land M."/>
            <person name="Hauser L."/>
            <person name="Brambilla E.M."/>
            <person name="Rohde M."/>
            <person name="Spring S."/>
            <person name="Gronow S."/>
            <person name="Goker M."/>
            <person name="Woyke T."/>
            <person name="Bristow J."/>
            <person name="Eisen J.A."/>
            <person name="Markowitz V."/>
            <person name="Hugenholtz P."/>
            <person name="Kyrpides N.C."/>
            <person name="Klenk H.P."/>
            <person name="Detter J.C."/>
        </authorList>
    </citation>
    <scope>NUCLEOTIDE SEQUENCE [LARGE SCALE GENOMIC DNA]</scope>
    <source>
        <strain evidence="10">ATCC BAA-1237 / DSM 17374 / SPN1</strain>
    </source>
</reference>
<dbReference type="STRING" id="760011.Spico_0656"/>
<evidence type="ECO:0000256" key="4">
    <source>
        <dbReference type="ARBA" id="ARBA00023015"/>
    </source>
</evidence>
<keyword evidence="2 7" id="KW-0963">Cytoplasm</keyword>
<evidence type="ECO:0000256" key="1">
    <source>
        <dbReference type="ARBA" id="ARBA00013860"/>
    </source>
</evidence>
<keyword evidence="4 7" id="KW-0805">Transcription regulation</keyword>
<dbReference type="HAMAP" id="MF_01008">
    <property type="entry name" value="MraZ"/>
    <property type="match status" value="1"/>
</dbReference>
<gene>
    <name evidence="7" type="primary">mraZ</name>
    <name evidence="9" type="ordered locus">Spico_0656</name>
</gene>
<keyword evidence="5 7" id="KW-0238">DNA-binding</keyword>
<dbReference type="Gene3D" id="3.40.1550.20">
    <property type="entry name" value="Transcriptional regulator MraZ domain"/>
    <property type="match status" value="1"/>
</dbReference>
<dbReference type="PROSITE" id="PS51740">
    <property type="entry name" value="SPOVT_ABRB"/>
    <property type="match status" value="2"/>
</dbReference>
<organism evidence="9 10">
    <name type="scientific">Parasphaerochaeta coccoides (strain ATCC BAA-1237 / DSM 17374 / SPN1)</name>
    <name type="common">Sphaerochaeta coccoides</name>
    <dbReference type="NCBI Taxonomy" id="760011"/>
    <lineage>
        <taxon>Bacteria</taxon>
        <taxon>Pseudomonadati</taxon>
        <taxon>Spirochaetota</taxon>
        <taxon>Spirochaetia</taxon>
        <taxon>Spirochaetales</taxon>
        <taxon>Sphaerochaetaceae</taxon>
        <taxon>Parasphaerochaeta</taxon>
    </lineage>
</organism>
<dbReference type="GO" id="GO:0005737">
    <property type="term" value="C:cytoplasm"/>
    <property type="evidence" value="ECO:0007669"/>
    <property type="project" value="UniProtKB-UniRule"/>
</dbReference>
<dbReference type="Pfam" id="PF02381">
    <property type="entry name" value="MraZ"/>
    <property type="match status" value="2"/>
</dbReference>
<reference evidence="10" key="1">
    <citation type="submission" date="2011-04" db="EMBL/GenBank/DDBJ databases">
        <title>The complete genome of Spirochaeta coccoides DSM 17374.</title>
        <authorList>
            <person name="Lucas S."/>
            <person name="Copeland A."/>
            <person name="Lapidus A."/>
            <person name="Bruce D."/>
            <person name="Goodwin L."/>
            <person name="Pitluck S."/>
            <person name="Peters L."/>
            <person name="Kyrpides N."/>
            <person name="Mavromatis K."/>
            <person name="Pagani I."/>
            <person name="Ivanova N."/>
            <person name="Ovchinnikova G."/>
            <person name="Lu M."/>
            <person name="Detter J.C."/>
            <person name="Tapia R."/>
            <person name="Han C."/>
            <person name="Land M."/>
            <person name="Hauser L."/>
            <person name="Markowitz V."/>
            <person name="Cheng J.-F."/>
            <person name="Hugenholtz P."/>
            <person name="Woyke T."/>
            <person name="Wu D."/>
            <person name="Spring S."/>
            <person name="Schroeder M."/>
            <person name="Brambilla E."/>
            <person name="Klenk H.-P."/>
            <person name="Eisen J.A."/>
        </authorList>
    </citation>
    <scope>NUCLEOTIDE SEQUENCE [LARGE SCALE GENOMIC DNA]</scope>
    <source>
        <strain evidence="10">ATCC BAA-1237 / DSM 17374 / SPN1</strain>
    </source>
</reference>
<protein>
    <recommendedName>
        <fullName evidence="1 7">Transcriptional regulator MraZ</fullName>
    </recommendedName>
</protein>
<dbReference type="InterPro" id="IPR003444">
    <property type="entry name" value="MraZ"/>
</dbReference>
<comment type="subunit">
    <text evidence="7">Forms oligomers.</text>
</comment>
<keyword evidence="3" id="KW-0677">Repeat</keyword>
<dbReference type="InterPro" id="IPR035642">
    <property type="entry name" value="MraZ_N"/>
</dbReference>
<dbReference type="KEGG" id="scc:Spico_0656"/>
<dbReference type="GO" id="GO:0000976">
    <property type="term" value="F:transcription cis-regulatory region binding"/>
    <property type="evidence" value="ECO:0007669"/>
    <property type="project" value="TreeGrafter"/>
</dbReference>
<dbReference type="EMBL" id="CP002659">
    <property type="protein sequence ID" value="AEC01884.1"/>
    <property type="molecule type" value="Genomic_DNA"/>
</dbReference>
<accession>F4GKX1</accession>
<dbReference type="eggNOG" id="COG2001">
    <property type="taxonomic scope" value="Bacteria"/>
</dbReference>
<keyword evidence="6 7" id="KW-0804">Transcription</keyword>
<proteinExistence type="inferred from homology"/>
<evidence type="ECO:0000256" key="7">
    <source>
        <dbReference type="HAMAP-Rule" id="MF_01008"/>
    </source>
</evidence>
<evidence type="ECO:0000256" key="3">
    <source>
        <dbReference type="ARBA" id="ARBA00022737"/>
    </source>
</evidence>
<dbReference type="InterPro" id="IPR037914">
    <property type="entry name" value="SpoVT-AbrB_sf"/>
</dbReference>